<proteinExistence type="predicted"/>
<gene>
    <name evidence="2" type="ORF">H0H12_19235</name>
</gene>
<evidence type="ECO:0000313" key="2">
    <source>
        <dbReference type="EMBL" id="QLJ12578.1"/>
    </source>
</evidence>
<dbReference type="GO" id="GO:0005506">
    <property type="term" value="F:iron ion binding"/>
    <property type="evidence" value="ECO:0007669"/>
    <property type="project" value="UniProtKB-ARBA"/>
</dbReference>
<dbReference type="AlphaFoldDB" id="A0A7D5ZY25"/>
<comment type="cofactor">
    <cofactor evidence="1">
        <name>Fe(2+)</name>
        <dbReference type="ChEBI" id="CHEBI:29033"/>
    </cofactor>
</comment>
<keyword evidence="2" id="KW-0223">Dioxygenase</keyword>
<dbReference type="EMBL" id="CP059052">
    <property type="protein sequence ID" value="QLJ12578.1"/>
    <property type="molecule type" value="Genomic_DNA"/>
</dbReference>
<dbReference type="Gene3D" id="2.60.120.620">
    <property type="entry name" value="q2cbj1_9rhob like domain"/>
    <property type="match status" value="1"/>
</dbReference>
<evidence type="ECO:0000256" key="1">
    <source>
        <dbReference type="ARBA" id="ARBA00001954"/>
    </source>
</evidence>
<sequence>MSLIHLPHDASADDVVRCLDAEGYCIIDNAISEELVDAINDQMQPYIGATDDGANNALGKQTRRSGAIIARSPAAHPVIMHPAVVGAAQKYLGRNASKIQLHLTQVISIGPGNKEQFLHRDEGCWEWFDHFPLEFQTQISTIWALDDFIDANGATRLIPGSHKHTKIPTDFDLADTVAAEMKKGSVLIYSGKTIHGGGPNKTDTWRRALNVDYCIGWLRQEENQYLVVPPELAKKLPEDMQRLIGYDFGAAALGYVREFEDPIVSLYPERKGNGKIFMELLEKASAYSENAKGVFDFVSKQ</sequence>
<dbReference type="Pfam" id="PF05721">
    <property type="entry name" value="PhyH"/>
    <property type="match status" value="1"/>
</dbReference>
<dbReference type="GO" id="GO:0016706">
    <property type="term" value="F:2-oxoglutarate-dependent dioxygenase activity"/>
    <property type="evidence" value="ECO:0007669"/>
    <property type="project" value="UniProtKB-ARBA"/>
</dbReference>
<keyword evidence="2" id="KW-0560">Oxidoreductase</keyword>
<dbReference type="PANTHER" id="PTHR20883">
    <property type="entry name" value="PHYTANOYL-COA DIOXYGENASE DOMAIN CONTAINING 1"/>
    <property type="match status" value="1"/>
</dbReference>
<dbReference type="Proteomes" id="UP000510934">
    <property type="component" value="Chromosome"/>
</dbReference>
<dbReference type="PANTHER" id="PTHR20883:SF48">
    <property type="entry name" value="ECTOINE DIOXYGENASE"/>
    <property type="match status" value="1"/>
</dbReference>
<protein>
    <submittedName>
        <fullName evidence="2">Phytanoyl-CoA dioxygenase family protein</fullName>
    </submittedName>
</protein>
<name>A0A7D5ZY25_PSEPU</name>
<dbReference type="InterPro" id="IPR008775">
    <property type="entry name" value="Phytyl_CoA_dOase-like"/>
</dbReference>
<dbReference type="RefSeq" id="WP_180688440.1">
    <property type="nucleotide sequence ID" value="NZ_CP059052.1"/>
</dbReference>
<reference evidence="2 3" key="1">
    <citation type="journal article" date="2009" name="Mikrobiologiia">
        <title>[Phenanthren biodegradation and interaction of Pseudomonas putida BS3701 and Burkholderia sp.BS3702 in plant rhizosphere].</title>
        <authorList>
            <person name="Ovchinnikova A.A."/>
            <person name="Vetrova A.A."/>
            <person name="Filonov A.E."/>
            <person name="Boronin A.M."/>
        </authorList>
    </citation>
    <scope>NUCLEOTIDE SEQUENCE [LARGE SCALE GENOMIC DNA]</scope>
    <source>
        <strain evidence="2 3">BS3701</strain>
    </source>
</reference>
<organism evidence="2 3">
    <name type="scientific">Pseudomonas putida</name>
    <name type="common">Arthrobacter siderocapsulatus</name>
    <dbReference type="NCBI Taxonomy" id="303"/>
    <lineage>
        <taxon>Bacteria</taxon>
        <taxon>Pseudomonadati</taxon>
        <taxon>Pseudomonadota</taxon>
        <taxon>Gammaproteobacteria</taxon>
        <taxon>Pseudomonadales</taxon>
        <taxon>Pseudomonadaceae</taxon>
        <taxon>Pseudomonas</taxon>
    </lineage>
</organism>
<dbReference type="SUPFAM" id="SSF51197">
    <property type="entry name" value="Clavaminate synthase-like"/>
    <property type="match status" value="1"/>
</dbReference>
<evidence type="ECO:0000313" key="3">
    <source>
        <dbReference type="Proteomes" id="UP000510934"/>
    </source>
</evidence>
<accession>A0A7D5ZY25</accession>